<dbReference type="PANTHER" id="PTHR16026">
    <property type="entry name" value="CARTILAGE ACIDIC PROTEIN 1"/>
    <property type="match status" value="1"/>
</dbReference>
<dbReference type="AlphaFoldDB" id="A0A8S4N3Z6"/>
<evidence type="ECO:0000313" key="3">
    <source>
        <dbReference type="EMBL" id="CAH1775634.1"/>
    </source>
</evidence>
<dbReference type="OrthoDB" id="10022113at2759"/>
<protein>
    <recommendedName>
        <fullName evidence="2">ASPIC/UnbV domain-containing protein</fullName>
    </recommendedName>
</protein>
<dbReference type="InterPro" id="IPR011519">
    <property type="entry name" value="UnbV_ASPIC"/>
</dbReference>
<dbReference type="Pfam" id="PF13517">
    <property type="entry name" value="FG-GAP_3"/>
    <property type="match status" value="2"/>
</dbReference>
<dbReference type="EMBL" id="CAIIXF020000001">
    <property type="protein sequence ID" value="CAH1775634.1"/>
    <property type="molecule type" value="Genomic_DNA"/>
</dbReference>
<dbReference type="SUPFAM" id="SSF69318">
    <property type="entry name" value="Integrin alpha N-terminal domain"/>
    <property type="match status" value="1"/>
</dbReference>
<evidence type="ECO:0000256" key="1">
    <source>
        <dbReference type="ARBA" id="ARBA00022729"/>
    </source>
</evidence>
<feature type="domain" description="ASPIC/UnbV" evidence="2">
    <location>
        <begin position="501"/>
        <end position="564"/>
    </location>
</feature>
<keyword evidence="4" id="KW-1185">Reference proteome</keyword>
<dbReference type="Pfam" id="PF07593">
    <property type="entry name" value="UnbV_ASPIC"/>
    <property type="match status" value="1"/>
</dbReference>
<dbReference type="InterPro" id="IPR028994">
    <property type="entry name" value="Integrin_alpha_N"/>
</dbReference>
<dbReference type="InterPro" id="IPR027039">
    <property type="entry name" value="Crtac1"/>
</dbReference>
<evidence type="ECO:0000313" key="4">
    <source>
        <dbReference type="Proteomes" id="UP000749559"/>
    </source>
</evidence>
<accession>A0A8S4N3Z6</accession>
<reference evidence="3" key="1">
    <citation type="submission" date="2022-03" db="EMBL/GenBank/DDBJ databases">
        <authorList>
            <person name="Martin C."/>
        </authorList>
    </citation>
    <scope>NUCLEOTIDE SEQUENCE</scope>
</reference>
<comment type="caution">
    <text evidence="3">The sequence shown here is derived from an EMBL/GenBank/DDBJ whole genome shotgun (WGS) entry which is preliminary data.</text>
</comment>
<organism evidence="3 4">
    <name type="scientific">Owenia fusiformis</name>
    <name type="common">Polychaete worm</name>
    <dbReference type="NCBI Taxonomy" id="6347"/>
    <lineage>
        <taxon>Eukaryota</taxon>
        <taxon>Metazoa</taxon>
        <taxon>Spiralia</taxon>
        <taxon>Lophotrochozoa</taxon>
        <taxon>Annelida</taxon>
        <taxon>Polychaeta</taxon>
        <taxon>Sedentaria</taxon>
        <taxon>Canalipalpata</taxon>
        <taxon>Sabellida</taxon>
        <taxon>Oweniida</taxon>
        <taxon>Oweniidae</taxon>
        <taxon>Owenia</taxon>
    </lineage>
</organism>
<dbReference type="Gene3D" id="2.130.10.130">
    <property type="entry name" value="Integrin alpha, N-terminal"/>
    <property type="match status" value="1"/>
</dbReference>
<gene>
    <name evidence="3" type="ORF">OFUS_LOCUS2915</name>
</gene>
<evidence type="ECO:0000259" key="2">
    <source>
        <dbReference type="Pfam" id="PF07593"/>
    </source>
</evidence>
<keyword evidence="1" id="KW-0732">Signal</keyword>
<proteinExistence type="predicted"/>
<sequence>MQQSGSENFPEKQMRHEWLVIKMLFRHSYIRYHSNITMRSRDRIPFSILIISINVLLNPFLQIVDAKESSGRFLKVTEQMLGNLNTFQRNYGVAVSDVDNDGELDFIVAGFSGRNFVLKYNTTTSQLDNIAQPGTPFENLMDVKGQAIGVCACDIDGDGREEIYFLNTNQAYAGVSSYGDKLFKWSDNQYIDLYEDPVNRNMSVQNYAGRSVACIDRNGDGTYGIAVATYSQNGQGNFAFVEVDSKRKNTQNDGIPLRDIAKEIGIDISTGGRAIAVGPIVGQDGKSDIFFGNEGNRHLGNSGKNCLFKNIGNGSFADIATISGVSDVTEAVRGIALADLNRDKQLDIVYGNWIGSHRIYIQTTTGGDINFKNIAEGDYEKQSAIRTVLATDFNNDGITEIFMNNIKSYNTPQPNKLFDVILDRLDKNSIDIKSIDVGDAEEAQGFGTGGAYTDVDNDGILELLLSHGESNAQPLEIYKAKDTENNRWIRVRPYTKFGAPARGATVTLKSTEGEEHLQVIDGGSGYLCQMEPVAHFGLGTTIEPLMITVQWQDGETVKLKQLDHSSINKVHHVKHPFHKPSSHIKIVNATFTTEVKHEEL</sequence>
<name>A0A8S4N3Z6_OWEFU</name>
<dbReference type="InterPro" id="IPR013517">
    <property type="entry name" value="FG-GAP"/>
</dbReference>
<dbReference type="Proteomes" id="UP000749559">
    <property type="component" value="Unassembled WGS sequence"/>
</dbReference>
<dbReference type="PANTHER" id="PTHR16026:SF0">
    <property type="entry name" value="CARTILAGE ACIDIC PROTEIN 1"/>
    <property type="match status" value="1"/>
</dbReference>